<dbReference type="AlphaFoldDB" id="A0A645EH97"/>
<accession>A0A645EH97</accession>
<dbReference type="SUPFAM" id="SSF53850">
    <property type="entry name" value="Periplasmic binding protein-like II"/>
    <property type="match status" value="1"/>
</dbReference>
<name>A0A645EH97_9ZZZZ</name>
<sequence length="86" mass="9646">MKNSENKENAEKFIDFLCRPDIALENADYMASCSPVDEAAKQQDESITNNPITNPTAEDMKNMEIFLPMGDMASTYEMIWSDVSAS</sequence>
<dbReference type="Gene3D" id="3.40.190.10">
    <property type="entry name" value="Periplasmic binding protein-like II"/>
    <property type="match status" value="2"/>
</dbReference>
<reference evidence="2" key="1">
    <citation type="submission" date="2019-08" db="EMBL/GenBank/DDBJ databases">
        <authorList>
            <person name="Kucharzyk K."/>
            <person name="Murdoch R.W."/>
            <person name="Higgins S."/>
            <person name="Loffler F."/>
        </authorList>
    </citation>
    <scope>NUCLEOTIDE SEQUENCE</scope>
</reference>
<protein>
    <recommendedName>
        <fullName evidence="3">Spermidine/putrescine-binding periplasmic protein</fullName>
    </recommendedName>
</protein>
<proteinExistence type="predicted"/>
<evidence type="ECO:0000256" key="1">
    <source>
        <dbReference type="SAM" id="MobiDB-lite"/>
    </source>
</evidence>
<evidence type="ECO:0000313" key="2">
    <source>
        <dbReference type="EMBL" id="MPN00529.1"/>
    </source>
</evidence>
<organism evidence="2">
    <name type="scientific">bioreactor metagenome</name>
    <dbReference type="NCBI Taxonomy" id="1076179"/>
    <lineage>
        <taxon>unclassified sequences</taxon>
        <taxon>metagenomes</taxon>
        <taxon>ecological metagenomes</taxon>
    </lineage>
</organism>
<feature type="region of interest" description="Disordered" evidence="1">
    <location>
        <begin position="36"/>
        <end position="56"/>
    </location>
</feature>
<feature type="compositionally biased region" description="Polar residues" evidence="1">
    <location>
        <begin position="45"/>
        <end position="56"/>
    </location>
</feature>
<evidence type="ECO:0008006" key="3">
    <source>
        <dbReference type="Google" id="ProtNLM"/>
    </source>
</evidence>
<dbReference type="EMBL" id="VSSQ01046568">
    <property type="protein sequence ID" value="MPN00529.1"/>
    <property type="molecule type" value="Genomic_DNA"/>
</dbReference>
<comment type="caution">
    <text evidence="2">The sequence shown here is derived from an EMBL/GenBank/DDBJ whole genome shotgun (WGS) entry which is preliminary data.</text>
</comment>
<gene>
    <name evidence="2" type="ORF">SDC9_147724</name>
</gene>